<keyword evidence="2" id="KW-1185">Reference proteome</keyword>
<reference evidence="1" key="1">
    <citation type="submission" date="2007-10" db="EMBL/GenBank/DDBJ databases">
        <authorList>
            <person name="Fulton L."/>
            <person name="Clifton S."/>
            <person name="Fulton B."/>
            <person name="Xu J."/>
            <person name="Minx P."/>
            <person name="Pepin K.H."/>
            <person name="Johnson M."/>
            <person name="Thiruvilangam P."/>
            <person name="Bhonagiri V."/>
            <person name="Nash W.E."/>
            <person name="Mardis E.R."/>
            <person name="Wilson R.K."/>
        </authorList>
    </citation>
    <scope>NUCLEOTIDE SEQUENCE [LARGE SCALE GENOMIC DNA]</scope>
    <source>
        <strain evidence="1">DSM 15702</strain>
    </source>
</reference>
<gene>
    <name evidence="1" type="ORF">EUBSIR_01034</name>
</gene>
<dbReference type="EMBL" id="ABCA03000042">
    <property type="protein sequence ID" value="EDS01069.1"/>
    <property type="molecule type" value="Genomic_DNA"/>
</dbReference>
<dbReference type="Proteomes" id="UP000005326">
    <property type="component" value="Unassembled WGS sequence"/>
</dbReference>
<proteinExistence type="predicted"/>
<evidence type="ECO:0000313" key="2">
    <source>
        <dbReference type="Proteomes" id="UP000005326"/>
    </source>
</evidence>
<reference evidence="1" key="2">
    <citation type="submission" date="2014-06" db="EMBL/GenBank/DDBJ databases">
        <title>Draft genome sequence of Eubacterium siraeum (DSM 15702).</title>
        <authorList>
            <person name="Sudarsanam P."/>
            <person name="Ley R."/>
            <person name="Guruge J."/>
            <person name="Turnbaugh P.J."/>
            <person name="Mahowald M."/>
            <person name="Liep D."/>
            <person name="Gordon J."/>
        </authorList>
    </citation>
    <scope>NUCLEOTIDE SEQUENCE</scope>
    <source>
        <strain evidence="1">DSM 15702</strain>
    </source>
</reference>
<accession>B0MMI5</accession>
<dbReference type="AlphaFoldDB" id="B0MMI5"/>
<evidence type="ECO:0000313" key="1">
    <source>
        <dbReference type="EMBL" id="EDS01069.1"/>
    </source>
</evidence>
<sequence length="45" mass="5491">MSRFYQNARFDKNLYNLQCCAKDFSTALFLFIERSRKCGYNKDRK</sequence>
<comment type="caution">
    <text evidence="1">The sequence shown here is derived from an EMBL/GenBank/DDBJ whole genome shotgun (WGS) entry which is preliminary data.</text>
</comment>
<name>B0MMI5_9FIRM</name>
<protein>
    <submittedName>
        <fullName evidence="1">Uncharacterized protein</fullName>
    </submittedName>
</protein>
<organism evidence="1 2">
    <name type="scientific">[Eubacterium] siraeum DSM 15702</name>
    <dbReference type="NCBI Taxonomy" id="428128"/>
    <lineage>
        <taxon>Bacteria</taxon>
        <taxon>Bacillati</taxon>
        <taxon>Bacillota</taxon>
        <taxon>Clostridia</taxon>
        <taxon>Eubacteriales</taxon>
        <taxon>Oscillospiraceae</taxon>
        <taxon>Oscillospiraceae incertae sedis</taxon>
    </lineage>
</organism>